<protein>
    <submittedName>
        <fullName evidence="2">Uncharacterized protein</fullName>
    </submittedName>
</protein>
<dbReference type="RefSeq" id="XP_040774535.1">
    <property type="nucleotide sequence ID" value="XM_040920707.1"/>
</dbReference>
<sequence>MDIMRGLPAGFSGSMNKFTLNLDLEDEKTLLAAHSSTGPPGTIDQAELSMSAMDQKVEVKVEAKDEVMEEIQIEVKGEASQETCCSRVQDGHPREEENVEVTLV</sequence>
<dbReference type="GeneID" id="63837836"/>
<gene>
    <name evidence="3" type="ORF">M406DRAFT_332045</name>
    <name evidence="2" type="ORF">M406DRAFT_335304</name>
</gene>
<comment type="caution">
    <text evidence="2">The sequence shown here is derived from an EMBL/GenBank/DDBJ whole genome shotgun (WGS) entry which is preliminary data.</text>
</comment>
<dbReference type="EMBL" id="MU032349">
    <property type="protein sequence ID" value="KAF3763574.1"/>
    <property type="molecule type" value="Genomic_DNA"/>
</dbReference>
<dbReference type="EMBL" id="MU032354">
    <property type="protein sequence ID" value="KAF3760109.1"/>
    <property type="molecule type" value="Genomic_DNA"/>
</dbReference>
<organism evidence="2 4">
    <name type="scientific">Cryphonectria parasitica (strain ATCC 38755 / EP155)</name>
    <dbReference type="NCBI Taxonomy" id="660469"/>
    <lineage>
        <taxon>Eukaryota</taxon>
        <taxon>Fungi</taxon>
        <taxon>Dikarya</taxon>
        <taxon>Ascomycota</taxon>
        <taxon>Pezizomycotina</taxon>
        <taxon>Sordariomycetes</taxon>
        <taxon>Sordariomycetidae</taxon>
        <taxon>Diaporthales</taxon>
        <taxon>Cryphonectriaceae</taxon>
        <taxon>Cryphonectria-Endothia species complex</taxon>
        <taxon>Cryphonectria</taxon>
    </lineage>
</organism>
<evidence type="ECO:0000313" key="2">
    <source>
        <dbReference type="EMBL" id="KAF3760109.1"/>
    </source>
</evidence>
<accession>A0A9P4XSH4</accession>
<evidence type="ECO:0000256" key="1">
    <source>
        <dbReference type="SAM" id="MobiDB-lite"/>
    </source>
</evidence>
<proteinExistence type="predicted"/>
<dbReference type="Proteomes" id="UP000803844">
    <property type="component" value="Unassembled WGS sequence"/>
</dbReference>
<evidence type="ECO:0000313" key="3">
    <source>
        <dbReference type="EMBL" id="KAF3763574.1"/>
    </source>
</evidence>
<name>A0A9P4XSH4_CRYP1</name>
<feature type="region of interest" description="Disordered" evidence="1">
    <location>
        <begin position="84"/>
        <end position="104"/>
    </location>
</feature>
<keyword evidence="4" id="KW-1185">Reference proteome</keyword>
<evidence type="ECO:0000313" key="4">
    <source>
        <dbReference type="Proteomes" id="UP000803844"/>
    </source>
</evidence>
<dbReference type="AlphaFoldDB" id="A0A9P4XSH4"/>
<reference evidence="2" key="1">
    <citation type="journal article" date="2020" name="Phytopathology">
        <title>Genome sequence of the chestnut blight fungus Cryphonectria parasitica EP155: A fundamental resource for an archetypical invasive plant pathogen.</title>
        <authorList>
            <person name="Crouch J.A."/>
            <person name="Dawe A."/>
            <person name="Aerts A."/>
            <person name="Barry K."/>
            <person name="Churchill A.C.L."/>
            <person name="Grimwood J."/>
            <person name="Hillman B."/>
            <person name="Milgroom M.G."/>
            <person name="Pangilinan J."/>
            <person name="Smith M."/>
            <person name="Salamov A."/>
            <person name="Schmutz J."/>
            <person name="Yadav J."/>
            <person name="Grigoriev I.V."/>
            <person name="Nuss D."/>
        </authorList>
    </citation>
    <scope>NUCLEOTIDE SEQUENCE</scope>
    <source>
        <strain evidence="2">EP155</strain>
    </source>
</reference>